<reference evidence="8 9" key="1">
    <citation type="journal article" date="2018" name="Sci. Data">
        <title>The draft genome sequence of cork oak.</title>
        <authorList>
            <person name="Ramos A.M."/>
            <person name="Usie A."/>
            <person name="Barbosa P."/>
            <person name="Barros P.M."/>
            <person name="Capote T."/>
            <person name="Chaves I."/>
            <person name="Simoes F."/>
            <person name="Abreu I."/>
            <person name="Carrasquinho I."/>
            <person name="Faro C."/>
            <person name="Guimaraes J.B."/>
            <person name="Mendonca D."/>
            <person name="Nobrega F."/>
            <person name="Rodrigues L."/>
            <person name="Saibo N.J.M."/>
            <person name="Varela M.C."/>
            <person name="Egas C."/>
            <person name="Matos J."/>
            <person name="Miguel C.M."/>
            <person name="Oliveira M.M."/>
            <person name="Ricardo C.P."/>
            <person name="Goncalves S."/>
        </authorList>
    </citation>
    <scope>NUCLEOTIDE SEQUENCE [LARGE SCALE GENOMIC DNA]</scope>
    <source>
        <strain evidence="9">cv. HL8</strain>
    </source>
</reference>
<dbReference type="GO" id="GO:0005886">
    <property type="term" value="C:plasma membrane"/>
    <property type="evidence" value="ECO:0007669"/>
    <property type="project" value="TreeGrafter"/>
</dbReference>
<feature type="domain" description="Ammonium transporter AmtB-like" evidence="7">
    <location>
        <begin position="217"/>
        <end position="326"/>
    </location>
</feature>
<protein>
    <submittedName>
        <fullName evidence="8">Ammonium transporter 2</fullName>
    </submittedName>
</protein>
<organism evidence="8 9">
    <name type="scientific">Quercus suber</name>
    <name type="common">Cork oak</name>
    <dbReference type="NCBI Taxonomy" id="58331"/>
    <lineage>
        <taxon>Eukaryota</taxon>
        <taxon>Viridiplantae</taxon>
        <taxon>Streptophyta</taxon>
        <taxon>Embryophyta</taxon>
        <taxon>Tracheophyta</taxon>
        <taxon>Spermatophyta</taxon>
        <taxon>Magnoliopsida</taxon>
        <taxon>eudicotyledons</taxon>
        <taxon>Gunneridae</taxon>
        <taxon>Pentapetalae</taxon>
        <taxon>rosids</taxon>
        <taxon>fabids</taxon>
        <taxon>Fagales</taxon>
        <taxon>Fagaceae</taxon>
        <taxon>Quercus</taxon>
    </lineage>
</organism>
<dbReference type="EMBL" id="PKMF04000254">
    <property type="protein sequence ID" value="KAK7840792.1"/>
    <property type="molecule type" value="Genomic_DNA"/>
</dbReference>
<keyword evidence="3 6" id="KW-0812">Transmembrane</keyword>
<evidence type="ECO:0000256" key="1">
    <source>
        <dbReference type="ARBA" id="ARBA00004141"/>
    </source>
</evidence>
<dbReference type="SUPFAM" id="SSF111352">
    <property type="entry name" value="Ammonium transporter"/>
    <property type="match status" value="1"/>
</dbReference>
<evidence type="ECO:0000256" key="2">
    <source>
        <dbReference type="ARBA" id="ARBA00005887"/>
    </source>
</evidence>
<dbReference type="InterPro" id="IPR024041">
    <property type="entry name" value="NH4_transpt_AmtB-like_dom"/>
</dbReference>
<keyword evidence="4 6" id="KW-1133">Transmembrane helix</keyword>
<feature type="transmembrane region" description="Helical" evidence="6">
    <location>
        <begin position="226"/>
        <end position="246"/>
    </location>
</feature>
<dbReference type="Gene3D" id="1.10.3430.10">
    <property type="entry name" value="Ammonium transporter AmtB like domains"/>
    <property type="match status" value="3"/>
</dbReference>
<accession>A0AAW0KPR4</accession>
<keyword evidence="9" id="KW-1185">Reference proteome</keyword>
<keyword evidence="5 6" id="KW-0472">Membrane</keyword>
<comment type="subcellular location">
    <subcellularLocation>
        <location evidence="1">Membrane</location>
        <topology evidence="1">Multi-pass membrane protein</topology>
    </subcellularLocation>
</comment>
<dbReference type="Pfam" id="PF00909">
    <property type="entry name" value="Ammonium_transp"/>
    <property type="match status" value="2"/>
</dbReference>
<feature type="transmembrane region" description="Helical" evidence="6">
    <location>
        <begin position="143"/>
        <end position="165"/>
    </location>
</feature>
<evidence type="ECO:0000256" key="5">
    <source>
        <dbReference type="ARBA" id="ARBA00023136"/>
    </source>
</evidence>
<dbReference type="PANTHER" id="PTHR43029">
    <property type="entry name" value="AMMONIUM TRANSPORTER MEP2"/>
    <property type="match status" value="1"/>
</dbReference>
<evidence type="ECO:0000256" key="6">
    <source>
        <dbReference type="SAM" id="Phobius"/>
    </source>
</evidence>
<feature type="transmembrane region" description="Helical" evidence="6">
    <location>
        <begin position="117"/>
        <end position="137"/>
    </location>
</feature>
<comment type="similarity">
    <text evidence="2">Belongs to the ammonia transporter channel (TC 1.A.11.2) family.</text>
</comment>
<evidence type="ECO:0000313" key="9">
    <source>
        <dbReference type="Proteomes" id="UP000237347"/>
    </source>
</evidence>
<dbReference type="GO" id="GO:0008519">
    <property type="term" value="F:ammonium channel activity"/>
    <property type="evidence" value="ECO:0007669"/>
    <property type="project" value="InterPro"/>
</dbReference>
<gene>
    <name evidence="8" type="primary">AMT2_7</name>
    <name evidence="8" type="ORF">CFP56_016263</name>
</gene>
<dbReference type="InterPro" id="IPR029020">
    <property type="entry name" value="Ammonium/urea_transptr"/>
</dbReference>
<sequence length="376" mass="41665">MSYSSYNDYNLPEALFPDEASPPWNNKGDNEWQLTSTTLVGPKTVPGLDCGEKEMGYELCFHGPFRLRRRPYLLGPMGPLYVLWCQAVLDNGQAQLALTPKFLLGQSINGKFPMADFVCFQFAFAAITVVLLAGSLLGRMNFYAWMFFVPLWLTFCYTIGAFTIWGHGFLQPYIIDYAGGFIVHLSSGVAGWTGFNGGSPYAANEIAALAIVNTHLCAATRLVSPWAAVFMGTLSGLLPWYTMMVLHRKSAFFHSVDDTLGVFHTHAVARTSGGFLSGFFAKPALLRLMYGSDNYGPCLFYNLESGELKDGLRQIGYQLAGVVFVTVEYCYDKHYLHFHKSMDEDALDIGDDAAHGEEAYALWGENAYSTSFAHIS</sequence>
<evidence type="ECO:0000256" key="4">
    <source>
        <dbReference type="ARBA" id="ARBA00022989"/>
    </source>
</evidence>
<dbReference type="AlphaFoldDB" id="A0AAW0KPR4"/>
<feature type="transmembrane region" description="Helical" evidence="6">
    <location>
        <begin position="177"/>
        <end position="195"/>
    </location>
</feature>
<evidence type="ECO:0000256" key="3">
    <source>
        <dbReference type="ARBA" id="ARBA00022692"/>
    </source>
</evidence>
<dbReference type="InterPro" id="IPR001905">
    <property type="entry name" value="Ammonium_transpt"/>
</dbReference>
<evidence type="ECO:0000259" key="7">
    <source>
        <dbReference type="Pfam" id="PF00909"/>
    </source>
</evidence>
<feature type="domain" description="Ammonium transporter AmtB-like" evidence="7">
    <location>
        <begin position="105"/>
        <end position="191"/>
    </location>
</feature>
<dbReference type="Proteomes" id="UP000237347">
    <property type="component" value="Unassembled WGS sequence"/>
</dbReference>
<name>A0AAW0KPR4_QUESU</name>
<dbReference type="PANTHER" id="PTHR43029:SF24">
    <property type="entry name" value="AMMONIUM TRANSPORTER 2 MEMBER 3"/>
    <property type="match status" value="1"/>
</dbReference>
<comment type="caution">
    <text evidence="8">The sequence shown here is derived from an EMBL/GenBank/DDBJ whole genome shotgun (WGS) entry which is preliminary data.</text>
</comment>
<proteinExistence type="inferred from homology"/>
<evidence type="ECO:0000313" key="8">
    <source>
        <dbReference type="EMBL" id="KAK7840792.1"/>
    </source>
</evidence>